<dbReference type="AlphaFoldDB" id="A0A8D8JCN9"/>
<organism evidence="2">
    <name type="scientific">Culex pipiens</name>
    <name type="common">House mosquito</name>
    <dbReference type="NCBI Taxonomy" id="7175"/>
    <lineage>
        <taxon>Eukaryota</taxon>
        <taxon>Metazoa</taxon>
        <taxon>Ecdysozoa</taxon>
        <taxon>Arthropoda</taxon>
        <taxon>Hexapoda</taxon>
        <taxon>Insecta</taxon>
        <taxon>Pterygota</taxon>
        <taxon>Neoptera</taxon>
        <taxon>Endopterygota</taxon>
        <taxon>Diptera</taxon>
        <taxon>Nematocera</taxon>
        <taxon>Culicoidea</taxon>
        <taxon>Culicidae</taxon>
        <taxon>Culicinae</taxon>
        <taxon>Culicini</taxon>
        <taxon>Culex</taxon>
        <taxon>Culex</taxon>
    </lineage>
</organism>
<feature type="compositionally biased region" description="Basic residues" evidence="1">
    <location>
        <begin position="98"/>
        <end position="120"/>
    </location>
</feature>
<accession>A0A8D8JCN9</accession>
<sequence>MIFFPLFSWPSFPVSAPHRFFLTLTLFRHRPPAPLCGHVAGHSATDVHRHSPCGTKRLLSAAAGSCVTRLADRSPCGLVLRPQAARSAPGSDGAFTRFQKRKPPSGFERRRRGFGTRRRPFPLAKN</sequence>
<evidence type="ECO:0000313" key="2">
    <source>
        <dbReference type="EMBL" id="CAG6571265.1"/>
    </source>
</evidence>
<reference evidence="2" key="1">
    <citation type="submission" date="2021-05" db="EMBL/GenBank/DDBJ databases">
        <authorList>
            <person name="Alioto T."/>
            <person name="Alioto T."/>
            <person name="Gomez Garrido J."/>
        </authorList>
    </citation>
    <scope>NUCLEOTIDE SEQUENCE</scope>
</reference>
<evidence type="ECO:0000256" key="1">
    <source>
        <dbReference type="SAM" id="MobiDB-lite"/>
    </source>
</evidence>
<feature type="region of interest" description="Disordered" evidence="1">
    <location>
        <begin position="84"/>
        <end position="126"/>
    </location>
</feature>
<proteinExistence type="predicted"/>
<dbReference type="EMBL" id="HBUE01179916">
    <property type="protein sequence ID" value="CAG6519711.1"/>
    <property type="molecule type" value="Transcribed_RNA"/>
</dbReference>
<dbReference type="EMBL" id="HBUE01285521">
    <property type="protein sequence ID" value="CAG6571265.1"/>
    <property type="molecule type" value="Transcribed_RNA"/>
</dbReference>
<name>A0A8D8JCN9_CULPI</name>
<protein>
    <submittedName>
        <fullName evidence="2">(northern house mosquito) hypothetical protein</fullName>
    </submittedName>
</protein>